<dbReference type="Proteomes" id="UP000028480">
    <property type="component" value="Unassembled WGS sequence"/>
</dbReference>
<dbReference type="HOGENOM" id="CLU_162051_1_0_6"/>
<evidence type="ECO:0000313" key="1">
    <source>
        <dbReference type="EMBL" id="CDH32999.1"/>
    </source>
</evidence>
<protein>
    <submittedName>
        <fullName evidence="1">Putative Gp44</fullName>
    </submittedName>
</protein>
<name>A0A077QHL8_XENBV</name>
<evidence type="ECO:0000313" key="2">
    <source>
        <dbReference type="Proteomes" id="UP000028480"/>
    </source>
</evidence>
<sequence length="125" mass="14925">MRTEVDLVYFEKDREERTQLSKYYVSHNNLETILDQTLLINKDQFGEYTAKMEFENFPRLESEKEAALRLADWMRRMSEAIEDHWQDKKQYPEAVALAEVWDALEPQSKDAGWQESVRTECGRTK</sequence>
<dbReference type="AlphaFoldDB" id="A0A077QHL8"/>
<organism evidence="1 2">
    <name type="scientific">Xenorhabdus bovienii str. Intermedium</name>
    <dbReference type="NCBI Taxonomy" id="1379677"/>
    <lineage>
        <taxon>Bacteria</taxon>
        <taxon>Pseudomonadati</taxon>
        <taxon>Pseudomonadota</taxon>
        <taxon>Gammaproteobacteria</taxon>
        <taxon>Enterobacterales</taxon>
        <taxon>Morganellaceae</taxon>
        <taxon>Xenorhabdus</taxon>
    </lineage>
</organism>
<dbReference type="RefSeq" id="WP_051874764.1">
    <property type="nucleotide sequence ID" value="NZ_CAWLWA010000018.1"/>
</dbReference>
<proteinExistence type="predicted"/>
<reference evidence="1" key="1">
    <citation type="submission" date="2013-07" db="EMBL/GenBank/DDBJ databases">
        <title>Sub-species coevolution in mutualistic symbiosis.</title>
        <authorList>
            <person name="Murfin K."/>
            <person name="Klassen J."/>
            <person name="Lee M."/>
            <person name="Forst S."/>
            <person name="Stock P."/>
            <person name="Goodrich-Blair H."/>
        </authorList>
    </citation>
    <scope>NUCLEOTIDE SEQUENCE [LARGE SCALE GENOMIC DNA]</scope>
    <source>
        <strain evidence="1">Intermedium</strain>
    </source>
</reference>
<accession>A0A077QHL8</accession>
<gene>
    <name evidence="1" type="ORF">XBI1_230009</name>
</gene>
<dbReference type="EMBL" id="CBTB010000146">
    <property type="protein sequence ID" value="CDH32999.1"/>
    <property type="molecule type" value="Genomic_DNA"/>
</dbReference>
<comment type="caution">
    <text evidence="1">The sequence shown here is derived from an EMBL/GenBank/DDBJ whole genome shotgun (WGS) entry which is preliminary data.</text>
</comment>